<feature type="compositionally biased region" description="Low complexity" evidence="1">
    <location>
        <begin position="863"/>
        <end position="879"/>
    </location>
</feature>
<feature type="compositionally biased region" description="Low complexity" evidence="1">
    <location>
        <begin position="220"/>
        <end position="230"/>
    </location>
</feature>
<dbReference type="AlphaFoldDB" id="A0A1D2MQS3"/>
<feature type="compositionally biased region" description="Polar residues" evidence="1">
    <location>
        <begin position="574"/>
        <end position="614"/>
    </location>
</feature>
<evidence type="ECO:0000313" key="2">
    <source>
        <dbReference type="EMBL" id="ODM95262.1"/>
    </source>
</evidence>
<evidence type="ECO:0000256" key="1">
    <source>
        <dbReference type="SAM" id="MobiDB-lite"/>
    </source>
</evidence>
<dbReference type="EMBL" id="LJIJ01000693">
    <property type="protein sequence ID" value="ODM95262.1"/>
    <property type="molecule type" value="Genomic_DNA"/>
</dbReference>
<name>A0A1D2MQS3_ORCCI</name>
<feature type="compositionally biased region" description="Low complexity" evidence="1">
    <location>
        <begin position="163"/>
        <end position="173"/>
    </location>
</feature>
<dbReference type="Proteomes" id="UP000094527">
    <property type="component" value="Unassembled WGS sequence"/>
</dbReference>
<feature type="compositionally biased region" description="Polar residues" evidence="1">
    <location>
        <begin position="126"/>
        <end position="138"/>
    </location>
</feature>
<feature type="region of interest" description="Disordered" evidence="1">
    <location>
        <begin position="486"/>
        <end position="508"/>
    </location>
</feature>
<feature type="compositionally biased region" description="Basic residues" evidence="1">
    <location>
        <begin position="310"/>
        <end position="325"/>
    </location>
</feature>
<comment type="caution">
    <text evidence="2">The sequence shown here is derived from an EMBL/GenBank/DDBJ whole genome shotgun (WGS) entry which is preliminary data.</text>
</comment>
<keyword evidence="3" id="KW-1185">Reference proteome</keyword>
<gene>
    <name evidence="2" type="ORF">Ocin01_11416</name>
</gene>
<reference evidence="2 3" key="1">
    <citation type="journal article" date="2016" name="Genome Biol. Evol.">
        <title>Gene Family Evolution Reflects Adaptation to Soil Environmental Stressors in the Genome of the Collembolan Orchesella cincta.</title>
        <authorList>
            <person name="Faddeeva-Vakhrusheva A."/>
            <person name="Derks M.F."/>
            <person name="Anvar S.Y."/>
            <person name="Agamennone V."/>
            <person name="Suring W."/>
            <person name="Smit S."/>
            <person name="van Straalen N.M."/>
            <person name="Roelofs D."/>
        </authorList>
    </citation>
    <scope>NUCLEOTIDE SEQUENCE [LARGE SCALE GENOMIC DNA]</scope>
    <source>
        <tissue evidence="2">Mixed pool</tissue>
    </source>
</reference>
<protein>
    <submittedName>
        <fullName evidence="2">Uncharacterized protein</fullName>
    </submittedName>
</protein>
<feature type="region of interest" description="Disordered" evidence="1">
    <location>
        <begin position="804"/>
        <end position="890"/>
    </location>
</feature>
<accession>A0A1D2MQS3</accession>
<evidence type="ECO:0000313" key="3">
    <source>
        <dbReference type="Proteomes" id="UP000094527"/>
    </source>
</evidence>
<proteinExistence type="predicted"/>
<feature type="compositionally biased region" description="Low complexity" evidence="1">
    <location>
        <begin position="829"/>
        <end position="838"/>
    </location>
</feature>
<sequence length="916" mass="103999">MPKRCGSPTLSDLYGQRHKLGFSDVREQESIIVPDDDDDEEIVWMGNFPGQPSVSIFFSIDSRNLAEQPSVQQTEREEEVSSRNPDGLQNDNNVSRVEIQPGPSSFERRQDEGQKINEADIPSPLTEPSLTVPSWLTDSHNDQIFHFNRTISGERGQREPSEPQESSSRCSRPAAPKRRTSHFHVNANGSSSNLPPSSNDKETARQQHPNIHSRSRSPVRVRNNSTNSRTRSPEQHYTSTSSASGRRRSHDLREDGSRERLRNEDLDHSDRFHRGNQYRDNRHQRNGFHGPKSRNWSGGSSSHSRSSDPRRRRYSDHHSHHRSRSRSPGFSREKFNRGGHSNARGRRLSSESYGSDSHFPSNNFYRPQSNLNRKENYEAVQPHIYPKSPGQESQPLPTALGRRYSDGAQNSNNPMPIHSPYHPHHQQSDSRQHVNFGGNWPQPDLQRVLPTEPWRISCVNNTSTPVRSPHHPHQQQQCAIPQEFNYGQNQHQPNLPVRSPHHPHQQQQCAIPQEFNYGQNQHQPYLQRVPPTDLGRINSDAYLSFHNVSVATSPSHHPNNHQQSNTNREEVTNVARQHQPSDTQASTPTQSMNSGMNSNDQNVPSYNPPKQSASRLEVSEDLNQCTPQEPRAPPSSQSTTKSREVLANKRNLPTKHSVTKALQLMRTCNEIHCSQRGFTFRERKDAIEHLAKHDKELCFICFQAIKKTGPDHRIHVAKEHEDSKGESLCPIKGCHRRFSYGGMYIHQVKAHYQIEEGEKQEKSTATELKEKAEKIIKEIQSHVNINRKKSATEVTAQCKTYSTKNITDQSRQRLPPLPKVSKPTFSTNRETASTSHSTSSERRVSSPLPSENQTRKSSTEIRSNLASSGSKTSTSAHSTQQRQNCIPGGSSIDTVEQNLLNQPRGILGFRIPKKKT</sequence>
<feature type="region of interest" description="Disordered" evidence="1">
    <location>
        <begin position="550"/>
        <end position="650"/>
    </location>
</feature>
<feature type="compositionally biased region" description="Polar residues" evidence="1">
    <location>
        <begin position="550"/>
        <end position="566"/>
    </location>
</feature>
<feature type="compositionally biased region" description="Polar residues" evidence="1">
    <location>
        <begin position="82"/>
        <end position="95"/>
    </location>
</feature>
<feature type="region of interest" description="Disordered" evidence="1">
    <location>
        <begin position="383"/>
        <end position="438"/>
    </location>
</feature>
<feature type="region of interest" description="Disordered" evidence="1">
    <location>
        <begin position="66"/>
        <end position="369"/>
    </location>
</feature>
<feature type="compositionally biased region" description="Basic and acidic residues" evidence="1">
    <location>
        <begin position="106"/>
        <end position="118"/>
    </location>
</feature>
<feature type="compositionally biased region" description="Polar residues" evidence="1">
    <location>
        <begin position="350"/>
        <end position="369"/>
    </location>
</feature>
<feature type="compositionally biased region" description="Basic and acidic residues" evidence="1">
    <location>
        <begin position="251"/>
        <end position="283"/>
    </location>
</feature>
<organism evidence="2 3">
    <name type="scientific">Orchesella cincta</name>
    <name type="common">Springtail</name>
    <name type="synonym">Podura cincta</name>
    <dbReference type="NCBI Taxonomy" id="48709"/>
    <lineage>
        <taxon>Eukaryota</taxon>
        <taxon>Metazoa</taxon>
        <taxon>Ecdysozoa</taxon>
        <taxon>Arthropoda</taxon>
        <taxon>Hexapoda</taxon>
        <taxon>Collembola</taxon>
        <taxon>Entomobryomorpha</taxon>
        <taxon>Entomobryoidea</taxon>
        <taxon>Orchesellidae</taxon>
        <taxon>Orchesellinae</taxon>
        <taxon>Orchesella</taxon>
    </lineage>
</organism>